<dbReference type="Proteomes" id="UP000826195">
    <property type="component" value="Unassembled WGS sequence"/>
</dbReference>
<dbReference type="AlphaFoldDB" id="A0AAV7INF8"/>
<reference evidence="2 3" key="1">
    <citation type="journal article" date="2021" name="J. Hered.">
        <title>A chromosome-level genome assembly of the parasitoid wasp, Cotesia glomerata (Hymenoptera: Braconidae).</title>
        <authorList>
            <person name="Pinto B.J."/>
            <person name="Weis J.J."/>
            <person name="Gamble T."/>
            <person name="Ode P.J."/>
            <person name="Paul R."/>
            <person name="Zaspel J.M."/>
        </authorList>
    </citation>
    <scope>NUCLEOTIDE SEQUENCE [LARGE SCALE GENOMIC DNA]</scope>
    <source>
        <strain evidence="2">CgM1</strain>
    </source>
</reference>
<comment type="caution">
    <text evidence="2">The sequence shown here is derived from an EMBL/GenBank/DDBJ whole genome shotgun (WGS) entry which is preliminary data.</text>
</comment>
<sequence>MCKLFLISLILTSSLSLSFSTNNSNCEEKKDLYELKLSAFDPDVSKFVQDGWEKLVAERKTRGATNKGGYSIDCARVQVADTERRYTILVNYETDLFGKMLSCIIFVMTTQTEPLRIICNLENIADDYHPAERELRNLFNFFYNSKLYCS</sequence>
<accession>A0AAV7INF8</accession>
<gene>
    <name evidence="2" type="ORF">KQX54_012262</name>
</gene>
<proteinExistence type="predicted"/>
<evidence type="ECO:0000256" key="1">
    <source>
        <dbReference type="SAM" id="SignalP"/>
    </source>
</evidence>
<evidence type="ECO:0000313" key="3">
    <source>
        <dbReference type="Proteomes" id="UP000826195"/>
    </source>
</evidence>
<organism evidence="2 3">
    <name type="scientific">Cotesia glomerata</name>
    <name type="common">Lepidopteran parasitic wasp</name>
    <name type="synonym">Apanteles glomeratus</name>
    <dbReference type="NCBI Taxonomy" id="32391"/>
    <lineage>
        <taxon>Eukaryota</taxon>
        <taxon>Metazoa</taxon>
        <taxon>Ecdysozoa</taxon>
        <taxon>Arthropoda</taxon>
        <taxon>Hexapoda</taxon>
        <taxon>Insecta</taxon>
        <taxon>Pterygota</taxon>
        <taxon>Neoptera</taxon>
        <taxon>Endopterygota</taxon>
        <taxon>Hymenoptera</taxon>
        <taxon>Apocrita</taxon>
        <taxon>Ichneumonoidea</taxon>
        <taxon>Braconidae</taxon>
        <taxon>Microgastrinae</taxon>
        <taxon>Cotesia</taxon>
    </lineage>
</organism>
<protein>
    <submittedName>
        <fullName evidence="2">Uncharacterized protein</fullName>
    </submittedName>
</protein>
<evidence type="ECO:0000313" key="2">
    <source>
        <dbReference type="EMBL" id="KAH0554682.1"/>
    </source>
</evidence>
<feature type="chain" id="PRO_5043529585" evidence="1">
    <location>
        <begin position="17"/>
        <end position="150"/>
    </location>
</feature>
<keyword evidence="1" id="KW-0732">Signal</keyword>
<feature type="signal peptide" evidence="1">
    <location>
        <begin position="1"/>
        <end position="16"/>
    </location>
</feature>
<keyword evidence="3" id="KW-1185">Reference proteome</keyword>
<dbReference type="EMBL" id="JAHXZJ010001119">
    <property type="protein sequence ID" value="KAH0554682.1"/>
    <property type="molecule type" value="Genomic_DNA"/>
</dbReference>
<name>A0AAV7INF8_COTGL</name>